<dbReference type="Pfam" id="PF08327">
    <property type="entry name" value="AHSA1"/>
    <property type="match status" value="1"/>
</dbReference>
<dbReference type="InterPro" id="IPR023393">
    <property type="entry name" value="START-like_dom_sf"/>
</dbReference>
<dbReference type="InterPro" id="IPR013538">
    <property type="entry name" value="ASHA1/2-like_C"/>
</dbReference>
<dbReference type="Gene3D" id="3.30.530.20">
    <property type="match status" value="1"/>
</dbReference>
<dbReference type="EMBL" id="CP081495">
    <property type="protein sequence ID" value="UYW02210.1"/>
    <property type="molecule type" value="Genomic_DNA"/>
</dbReference>
<feature type="domain" description="Activator of Hsp90 ATPase homologue 1/2-like C-terminal" evidence="2">
    <location>
        <begin position="18"/>
        <end position="136"/>
    </location>
</feature>
<evidence type="ECO:0000313" key="4">
    <source>
        <dbReference type="Proteomes" id="UP001163328"/>
    </source>
</evidence>
<evidence type="ECO:0000256" key="1">
    <source>
        <dbReference type="ARBA" id="ARBA00006817"/>
    </source>
</evidence>
<evidence type="ECO:0000259" key="2">
    <source>
        <dbReference type="Pfam" id="PF08327"/>
    </source>
</evidence>
<dbReference type="Proteomes" id="UP001163328">
    <property type="component" value="Chromosome"/>
</dbReference>
<sequence length="151" mass="17214">MNATYVPIAEAQMLIKKPVSEVFNAFIDPEITKNFWFTNASGSLEVGTTITWEWEMYKVKTDVFVFDIKPNQLIALTWGTPATYLDFEFEAVSEQTTYVQIKNYGFTEVGNELIEVIKNNTGGFTTVLDGLKAYLEHGINLNLIHDKFLKK</sequence>
<dbReference type="CDD" id="cd08901">
    <property type="entry name" value="SRPBCC_CalC_Aha1-like_8"/>
    <property type="match status" value="1"/>
</dbReference>
<organism evidence="3 4">
    <name type="scientific">Flavobacterium agricola</name>
    <dbReference type="NCBI Taxonomy" id="2870839"/>
    <lineage>
        <taxon>Bacteria</taxon>
        <taxon>Pseudomonadati</taxon>
        <taxon>Bacteroidota</taxon>
        <taxon>Flavobacteriia</taxon>
        <taxon>Flavobacteriales</taxon>
        <taxon>Flavobacteriaceae</taxon>
        <taxon>Flavobacterium</taxon>
    </lineage>
</organism>
<name>A0ABY6M0Y1_9FLAO</name>
<evidence type="ECO:0000313" key="3">
    <source>
        <dbReference type="EMBL" id="UYW02210.1"/>
    </source>
</evidence>
<gene>
    <name evidence="3" type="ORF">K5I29_04720</name>
</gene>
<dbReference type="RefSeq" id="WP_264434707.1">
    <property type="nucleotide sequence ID" value="NZ_CP081495.1"/>
</dbReference>
<reference evidence="3" key="1">
    <citation type="submission" date="2021-08" db="EMBL/GenBank/DDBJ databases">
        <title>Flavobacterium sp. strain CC-SYL302.</title>
        <authorList>
            <person name="Lin S.-Y."/>
            <person name="Lee T.-H."/>
            <person name="Young C.-C."/>
        </authorList>
    </citation>
    <scope>NUCLEOTIDE SEQUENCE</scope>
    <source>
        <strain evidence="3">CC-SYL302</strain>
    </source>
</reference>
<protein>
    <submittedName>
        <fullName evidence="3">SRPBCC family protein</fullName>
    </submittedName>
</protein>
<accession>A0ABY6M0Y1</accession>
<comment type="similarity">
    <text evidence="1">Belongs to the AHA1 family.</text>
</comment>
<dbReference type="SUPFAM" id="SSF55961">
    <property type="entry name" value="Bet v1-like"/>
    <property type="match status" value="1"/>
</dbReference>
<keyword evidence="4" id="KW-1185">Reference proteome</keyword>
<proteinExistence type="inferred from homology"/>